<comment type="caution">
    <text evidence="2">The sequence shown here is derived from an EMBL/GenBank/DDBJ whole genome shotgun (WGS) entry which is preliminary data.</text>
</comment>
<dbReference type="SUPFAM" id="SSF52540">
    <property type="entry name" value="P-loop containing nucleoside triphosphate hydrolases"/>
    <property type="match status" value="1"/>
</dbReference>
<accession>A0A6N8JTG0</accession>
<protein>
    <submittedName>
        <fullName evidence="2">Ribonucleotide reductase subunit alpha</fullName>
    </submittedName>
</protein>
<sequence>MFENTDANVPPCGDGAANASTDYLARATAACEAGDARLGLHLYLAAFEQASEADSPSEDAIFGLKQAWRVACSTGERSLAEYIFERLEPYLSTDELAACTEQLQGLALDRLEQFGISRDDLEEMSEALSQEALGMIMAPPLAGAPFIAAVASVPGDAPDSSGPGADGPGGKVPGPDGPAGTPAGAVIPGMVGPGVVPGGAVAGPAAAPEGAQPVDIFTYNSVPGFAAAVERMRALGIGLAGDPEFDAFVSMLNSRHGLEGMPVADNLLFCSPAREDASRFMMATVGELGLPAVRMRMEESFQGVPMLCVTAQAADADGLGALRRGFEGGGVLVLEDIDLWGSPLAETADDMAGFLMAAMSRGAREAVNLIRQAVENPDVYVLASAHSPEVIDPFFLDLLYPFTLVEIDYPTEAERADIWMDLARAHPSIRAVSRDELVRLSANMPRYDIYMAAREALEDAYKQGLVARRYQPVTRDNLFDKLAAYQPLESSEYAELENAVIADFSASLGDLEDLL</sequence>
<organism evidence="2 3">
    <name type="scientific">Adlercreutzia mucosicola</name>
    <dbReference type="NCBI Taxonomy" id="580026"/>
    <lineage>
        <taxon>Bacteria</taxon>
        <taxon>Bacillati</taxon>
        <taxon>Actinomycetota</taxon>
        <taxon>Coriobacteriia</taxon>
        <taxon>Eggerthellales</taxon>
        <taxon>Eggerthellaceae</taxon>
        <taxon>Adlercreutzia</taxon>
    </lineage>
</organism>
<feature type="region of interest" description="Disordered" evidence="1">
    <location>
        <begin position="155"/>
        <end position="186"/>
    </location>
</feature>
<dbReference type="RefSeq" id="WP_160347439.1">
    <property type="nucleotide sequence ID" value="NZ_WSRR01000045.1"/>
</dbReference>
<dbReference type="AlphaFoldDB" id="A0A6N8JTG0"/>
<dbReference type="OrthoDB" id="3169849at2"/>
<dbReference type="Proteomes" id="UP000463388">
    <property type="component" value="Unassembled WGS sequence"/>
</dbReference>
<dbReference type="InterPro" id="IPR027417">
    <property type="entry name" value="P-loop_NTPase"/>
</dbReference>
<reference evidence="2 3" key="1">
    <citation type="submission" date="2019-12" db="EMBL/GenBank/DDBJ databases">
        <title>Microbes associate with the intestines of laboratory mice.</title>
        <authorList>
            <person name="Navarre W."/>
            <person name="Wong E."/>
        </authorList>
    </citation>
    <scope>NUCLEOTIDE SEQUENCE [LARGE SCALE GENOMIC DNA]</scope>
    <source>
        <strain evidence="2 3">NM66_B29</strain>
    </source>
</reference>
<gene>
    <name evidence="2" type="ORF">GKZ27_11195</name>
</gene>
<keyword evidence="3" id="KW-1185">Reference proteome</keyword>
<proteinExistence type="predicted"/>
<dbReference type="EMBL" id="WSRR01000045">
    <property type="protein sequence ID" value="MVX62006.1"/>
    <property type="molecule type" value="Genomic_DNA"/>
</dbReference>
<name>A0A6N8JTG0_9ACTN</name>
<evidence type="ECO:0000256" key="1">
    <source>
        <dbReference type="SAM" id="MobiDB-lite"/>
    </source>
</evidence>
<evidence type="ECO:0000313" key="2">
    <source>
        <dbReference type="EMBL" id="MVX62006.1"/>
    </source>
</evidence>
<evidence type="ECO:0000313" key="3">
    <source>
        <dbReference type="Proteomes" id="UP000463388"/>
    </source>
</evidence>